<proteinExistence type="predicted"/>
<comment type="caution">
    <text evidence="1">The sequence shown here is derived from an EMBL/GenBank/DDBJ whole genome shotgun (WGS) entry which is preliminary data.</text>
</comment>
<gene>
    <name evidence="1" type="ORF">R2X38_03500</name>
</gene>
<evidence type="ECO:0000313" key="1">
    <source>
        <dbReference type="EMBL" id="MDV5168066.1"/>
    </source>
</evidence>
<name>A0ABU3ZDA2_9GAMM</name>
<sequence length="796" mass="91378">MTNNGGGAATNAGSDYQQRVSAYFVLQMGLDMDCSSSLDKRNKEKILKVAFETDDSVDDIVLTHENSKSYLQAKRKLALSDKDGSEFCKTIDQFVKQSRASQNERDSYIIITSNETSKSISKHLRKITNSTRLSRNALEHNPLSKPEQAVYEKLKRCIQKSYEKNGFGSVTQNDIDRLVSKIHIVILDVERGGIHEKSFVESLTNKFNVESGLIWNMVIAQALDWSKSRQSVDCKGVSELLSKFKLKEFEQKASYLDNYFKVRFDADNDIICSGRELVLMKSPYPEHSFQLVELKRFDEQGNFRVEFNDNSIKLSNGSTFEIYGRFSTYKGAERFLEEKPEFADNLLLIPINCDDSGEYDNSAIAKAYSEKIRRHVLENQNATKCIHCENGLSFPAMLIEVQEEGIPFDAGNIHVECLRVSDRVLGKTGNGEVEQAPEFSNFDFNKWISLLDRSQGLWGGLRETVNQPVKNVFWNSNPLGDPNGAYCIKVKMKDETIQYCLERGKVQRYNLGVAQDICDRLENWRLDSIKGNNPLCLSTNGEVFGTQLEAHRLSSKLLDLVECESFSVAKFTRGIAMEYNKLNNFYAPLVAFTNIVTGEYITFNNLIFLITNPTELKHYIENWSKVDFTLGSYRLDIIETDPCFDKFMFWATDNNLKVVVDPFFDHKASLVRGSIVEDLEEIKTRSEANDLESVEKFSLLFTIDNDEGMYTHLFRDFVNDVTLLLNDRCTSQDCRCRGCQMYDEMILRDGRNNLDLRKSNDKTLVLNVSDLEVRWTQEEMDNLNLDWNYWEKIVFQ</sequence>
<dbReference type="EMBL" id="JAWJZI010000001">
    <property type="protein sequence ID" value="MDV5168066.1"/>
    <property type="molecule type" value="Genomic_DNA"/>
</dbReference>
<evidence type="ECO:0000313" key="2">
    <source>
        <dbReference type="Proteomes" id="UP001186452"/>
    </source>
</evidence>
<organism evidence="1 2">
    <name type="scientific">Photobacterium rosenbergii</name>
    <dbReference type="NCBI Taxonomy" id="294936"/>
    <lineage>
        <taxon>Bacteria</taxon>
        <taxon>Pseudomonadati</taxon>
        <taxon>Pseudomonadota</taxon>
        <taxon>Gammaproteobacteria</taxon>
        <taxon>Vibrionales</taxon>
        <taxon>Vibrionaceae</taxon>
        <taxon>Photobacterium</taxon>
    </lineage>
</organism>
<protein>
    <submittedName>
        <fullName evidence="1">Uncharacterized protein</fullName>
    </submittedName>
</protein>
<dbReference type="Proteomes" id="UP001186452">
    <property type="component" value="Unassembled WGS sequence"/>
</dbReference>
<reference evidence="1 2" key="1">
    <citation type="submission" date="2023-10" db="EMBL/GenBank/DDBJ databases">
        <title>Marine bacteria isolated from horseshoe crab.</title>
        <authorList>
            <person name="Cheng T.H."/>
        </authorList>
    </citation>
    <scope>NUCLEOTIDE SEQUENCE [LARGE SCALE GENOMIC DNA]</scope>
    <source>
        <strain evidence="1 2">HSC6</strain>
    </source>
</reference>
<accession>A0ABU3ZDA2</accession>
<dbReference type="RefSeq" id="WP_317520705.1">
    <property type="nucleotide sequence ID" value="NZ_JAWJZI010000001.1"/>
</dbReference>
<keyword evidence="2" id="KW-1185">Reference proteome</keyword>